<protein>
    <submittedName>
        <fullName evidence="4">Uncharacterized protein</fullName>
    </submittedName>
</protein>
<evidence type="ECO:0000256" key="2">
    <source>
        <dbReference type="SAM" id="Phobius"/>
    </source>
</evidence>
<evidence type="ECO:0000256" key="1">
    <source>
        <dbReference type="SAM" id="MobiDB-lite"/>
    </source>
</evidence>
<evidence type="ECO:0000313" key="4">
    <source>
        <dbReference type="WBParaSite" id="L893_g4417.t1"/>
    </source>
</evidence>
<sequence length="120" mass="13698">MPLRVGLLQRLPALQPHERHFPHHGDRRRALGQPSAPQPRRDHQLLRFGALRRERMDPRACQFWVGYLSGFLVIVLGIRTAPLAPCGRALLLHPHMCDCLPPPVGESQRKHEEAEEVAMQ</sequence>
<keyword evidence="2" id="KW-0472">Membrane</keyword>
<proteinExistence type="predicted"/>
<keyword evidence="3" id="KW-1185">Reference proteome</keyword>
<evidence type="ECO:0000313" key="3">
    <source>
        <dbReference type="Proteomes" id="UP000095287"/>
    </source>
</evidence>
<dbReference type="AlphaFoldDB" id="A0A1I8AD98"/>
<dbReference type="Proteomes" id="UP000095287">
    <property type="component" value="Unplaced"/>
</dbReference>
<keyword evidence="2" id="KW-1133">Transmembrane helix</keyword>
<accession>A0A1I8AD98</accession>
<reference evidence="4" key="1">
    <citation type="submission" date="2016-11" db="UniProtKB">
        <authorList>
            <consortium name="WormBaseParasite"/>
        </authorList>
    </citation>
    <scope>IDENTIFICATION</scope>
</reference>
<name>A0A1I8AD98_9BILA</name>
<feature type="transmembrane region" description="Helical" evidence="2">
    <location>
        <begin position="61"/>
        <end position="78"/>
    </location>
</feature>
<keyword evidence="2" id="KW-0812">Transmembrane</keyword>
<dbReference type="WBParaSite" id="L893_g4417.t1">
    <property type="protein sequence ID" value="L893_g4417.t1"/>
    <property type="gene ID" value="L893_g4417"/>
</dbReference>
<feature type="region of interest" description="Disordered" evidence="1">
    <location>
        <begin position="16"/>
        <end position="43"/>
    </location>
</feature>
<organism evidence="3 4">
    <name type="scientific">Steinernema glaseri</name>
    <dbReference type="NCBI Taxonomy" id="37863"/>
    <lineage>
        <taxon>Eukaryota</taxon>
        <taxon>Metazoa</taxon>
        <taxon>Ecdysozoa</taxon>
        <taxon>Nematoda</taxon>
        <taxon>Chromadorea</taxon>
        <taxon>Rhabditida</taxon>
        <taxon>Tylenchina</taxon>
        <taxon>Panagrolaimomorpha</taxon>
        <taxon>Strongyloidoidea</taxon>
        <taxon>Steinernematidae</taxon>
        <taxon>Steinernema</taxon>
    </lineage>
</organism>